<evidence type="ECO:0000313" key="15">
    <source>
        <dbReference type="Proteomes" id="UP000243650"/>
    </source>
</evidence>
<evidence type="ECO:0000256" key="10">
    <source>
        <dbReference type="SAM" id="MobiDB-lite"/>
    </source>
</evidence>
<dbReference type="PRINTS" id="PR00260">
    <property type="entry name" value="CHEMTRNSDUCR"/>
</dbReference>
<accession>A0A2P6MDM0</accession>
<dbReference type="AlphaFoldDB" id="A0A2P6MDM0"/>
<keyword evidence="4 11" id="KW-1133">Transmembrane helix</keyword>
<evidence type="ECO:0000256" key="1">
    <source>
        <dbReference type="ARBA" id="ARBA00004651"/>
    </source>
</evidence>
<dbReference type="Gene3D" id="3.30.450.20">
    <property type="entry name" value="PAS domain"/>
    <property type="match status" value="1"/>
</dbReference>
<dbReference type="GO" id="GO:0006935">
    <property type="term" value="P:chemotaxis"/>
    <property type="evidence" value="ECO:0007669"/>
    <property type="project" value="InterPro"/>
</dbReference>
<evidence type="ECO:0000256" key="11">
    <source>
        <dbReference type="SAM" id="Phobius"/>
    </source>
</evidence>
<dbReference type="PANTHER" id="PTHR32089">
    <property type="entry name" value="METHYL-ACCEPTING CHEMOTAXIS PROTEIN MCPB"/>
    <property type="match status" value="1"/>
</dbReference>
<evidence type="ECO:0000256" key="7">
    <source>
        <dbReference type="ARBA" id="ARBA00029447"/>
    </source>
</evidence>
<feature type="region of interest" description="Disordered" evidence="10">
    <location>
        <begin position="161"/>
        <end position="188"/>
    </location>
</feature>
<dbReference type="PROSITE" id="PS50885">
    <property type="entry name" value="HAMP"/>
    <property type="match status" value="1"/>
</dbReference>
<dbReference type="Pfam" id="PF00672">
    <property type="entry name" value="HAMP"/>
    <property type="match status" value="1"/>
</dbReference>
<feature type="coiled-coil region" evidence="9">
    <location>
        <begin position="211"/>
        <end position="244"/>
    </location>
</feature>
<evidence type="ECO:0000256" key="3">
    <source>
        <dbReference type="ARBA" id="ARBA00022692"/>
    </source>
</evidence>
<dbReference type="PANTHER" id="PTHR32089:SF114">
    <property type="entry name" value="METHYL-ACCEPTING CHEMOTAXIS PROTEIN MCPB"/>
    <property type="match status" value="1"/>
</dbReference>
<keyword evidence="5 11" id="KW-0472">Membrane</keyword>
<comment type="similarity">
    <text evidence="7">Belongs to the methyl-accepting chemotaxis (MCP) protein family.</text>
</comment>
<evidence type="ECO:0000256" key="4">
    <source>
        <dbReference type="ARBA" id="ARBA00022989"/>
    </source>
</evidence>
<feature type="transmembrane region" description="Helical" evidence="11">
    <location>
        <begin position="82"/>
        <end position="104"/>
    </location>
</feature>
<evidence type="ECO:0000256" key="9">
    <source>
        <dbReference type="SAM" id="Coils"/>
    </source>
</evidence>
<dbReference type="InterPro" id="IPR003660">
    <property type="entry name" value="HAMP_dom"/>
</dbReference>
<keyword evidence="15" id="KW-1185">Reference proteome</keyword>
<dbReference type="Pfam" id="PF17200">
    <property type="entry name" value="sCache_2"/>
    <property type="match status" value="1"/>
</dbReference>
<keyword evidence="6 8" id="KW-0807">Transducer</keyword>
<reference evidence="14 15" key="1">
    <citation type="submission" date="2018-03" db="EMBL/GenBank/DDBJ databases">
        <title>Bacillus urumqiensis sp. nov., a moderately haloalkaliphilic bacterium isolated from a salt lake.</title>
        <authorList>
            <person name="Zhao B."/>
            <person name="Liao Z."/>
        </authorList>
    </citation>
    <scope>NUCLEOTIDE SEQUENCE [LARGE SCALE GENOMIC DNA]</scope>
    <source>
        <strain evidence="14 15">BZ-SZ-XJ18</strain>
    </source>
</reference>
<comment type="subcellular location">
    <subcellularLocation>
        <location evidence="1">Cell membrane</location>
        <topology evidence="1">Multi-pass membrane protein</topology>
    </subcellularLocation>
</comment>
<dbReference type="GO" id="GO:0005886">
    <property type="term" value="C:plasma membrane"/>
    <property type="evidence" value="ECO:0007669"/>
    <property type="project" value="UniProtKB-SubCell"/>
</dbReference>
<dbReference type="OrthoDB" id="9810264at2"/>
<evidence type="ECO:0000256" key="8">
    <source>
        <dbReference type="PROSITE-ProRule" id="PRU00284"/>
    </source>
</evidence>
<dbReference type="InterPro" id="IPR004089">
    <property type="entry name" value="MCPsignal_dom"/>
</dbReference>
<keyword evidence="3 11" id="KW-0812">Transmembrane</keyword>
<dbReference type="Gene3D" id="1.10.287.950">
    <property type="entry name" value="Methyl-accepting chemotaxis protein"/>
    <property type="match status" value="1"/>
</dbReference>
<evidence type="ECO:0008006" key="16">
    <source>
        <dbReference type="Google" id="ProtNLM"/>
    </source>
</evidence>
<feature type="compositionally biased region" description="Polar residues" evidence="10">
    <location>
        <begin position="164"/>
        <end position="188"/>
    </location>
</feature>
<evidence type="ECO:0000313" key="14">
    <source>
        <dbReference type="EMBL" id="PRO64375.1"/>
    </source>
</evidence>
<dbReference type="EMBL" id="PVNS01000017">
    <property type="protein sequence ID" value="PRO64375.1"/>
    <property type="molecule type" value="Genomic_DNA"/>
</dbReference>
<dbReference type="SMART" id="SM00304">
    <property type="entry name" value="HAMP"/>
    <property type="match status" value="1"/>
</dbReference>
<evidence type="ECO:0000259" key="12">
    <source>
        <dbReference type="PROSITE" id="PS50111"/>
    </source>
</evidence>
<dbReference type="InterPro" id="IPR033480">
    <property type="entry name" value="sCache_2"/>
</dbReference>
<protein>
    <recommendedName>
        <fullName evidence="16">Methyl-accepting chemotaxis protein</fullName>
    </recommendedName>
</protein>
<evidence type="ECO:0000256" key="2">
    <source>
        <dbReference type="ARBA" id="ARBA00022475"/>
    </source>
</evidence>
<dbReference type="Pfam" id="PF00015">
    <property type="entry name" value="MCPsignal"/>
    <property type="match status" value="1"/>
</dbReference>
<name>A0A2P6MDM0_ALKUR</name>
<evidence type="ECO:0000256" key="6">
    <source>
        <dbReference type="ARBA" id="ARBA00023224"/>
    </source>
</evidence>
<comment type="caution">
    <text evidence="14">The sequence shown here is derived from an EMBL/GenBank/DDBJ whole genome shotgun (WGS) entry which is preliminary data.</text>
</comment>
<dbReference type="Gene3D" id="6.10.340.10">
    <property type="match status" value="1"/>
</dbReference>
<dbReference type="SMART" id="SM00283">
    <property type="entry name" value="MA"/>
    <property type="match status" value="1"/>
</dbReference>
<gene>
    <name evidence="14" type="ORF">C6I21_14855</name>
</gene>
<evidence type="ECO:0000259" key="13">
    <source>
        <dbReference type="PROSITE" id="PS50885"/>
    </source>
</evidence>
<sequence>MGREGDNLYDLQSDDGTYMIRGLIDAAQQEEAEDRFYTYMWLNSGETEAREKMAYVTTFEPWDWHFGLAAYTEEFYEDAAEIGWMAVLIGGAAALAASLLFYLIMTRFSRELNSVRREAEAVASGDLSRPPRKISGRTEVALLAGSVADMQRKLKEMIERMSETAGQTAASSEELTAGAQENSASSEHTAYEIQKLADMSEQIQEKTVETNDDVENNSRRLEQAEKALAELEQLSKEAASISEEGRTSSREVTSTIDEVTARMGETKTVIERLAERSSDIDDIIRTMTDISEQTNLLALNASIEAARAGEHGKGFAVVADEVRKLAEQSGASASRIREMITAVQQDTEASVEAITAVSTRSEEGSRAVRGMEEDFGRVAGLNNDVDSQVAVLRTAVEQIESSGNGIQSSMTAFKQYAEELNERSSTVAATSEESLASMNEIARTSEELSRIAVDLQEQIQTFKT</sequence>
<keyword evidence="9" id="KW-0175">Coiled coil</keyword>
<dbReference type="InterPro" id="IPR004090">
    <property type="entry name" value="Chemotax_Me-accpt_rcpt"/>
</dbReference>
<dbReference type="Proteomes" id="UP000243650">
    <property type="component" value="Unassembled WGS sequence"/>
</dbReference>
<evidence type="ECO:0000256" key="5">
    <source>
        <dbReference type="ARBA" id="ARBA00023136"/>
    </source>
</evidence>
<feature type="domain" description="HAMP" evidence="13">
    <location>
        <begin position="106"/>
        <end position="159"/>
    </location>
</feature>
<dbReference type="GO" id="GO:0007165">
    <property type="term" value="P:signal transduction"/>
    <property type="evidence" value="ECO:0007669"/>
    <property type="project" value="UniProtKB-KW"/>
</dbReference>
<proteinExistence type="inferred from homology"/>
<dbReference type="GO" id="GO:0004888">
    <property type="term" value="F:transmembrane signaling receptor activity"/>
    <property type="evidence" value="ECO:0007669"/>
    <property type="project" value="InterPro"/>
</dbReference>
<dbReference type="SUPFAM" id="SSF58104">
    <property type="entry name" value="Methyl-accepting chemotaxis protein (MCP) signaling domain"/>
    <property type="match status" value="1"/>
</dbReference>
<keyword evidence="2" id="KW-1003">Cell membrane</keyword>
<organism evidence="14 15">
    <name type="scientific">Alkalicoccus urumqiensis</name>
    <name type="common">Bacillus urumqiensis</name>
    <dbReference type="NCBI Taxonomy" id="1548213"/>
    <lineage>
        <taxon>Bacteria</taxon>
        <taxon>Bacillati</taxon>
        <taxon>Bacillota</taxon>
        <taxon>Bacilli</taxon>
        <taxon>Bacillales</taxon>
        <taxon>Bacillaceae</taxon>
        <taxon>Alkalicoccus</taxon>
    </lineage>
</organism>
<dbReference type="PROSITE" id="PS50111">
    <property type="entry name" value="CHEMOTAXIS_TRANSDUC_2"/>
    <property type="match status" value="1"/>
</dbReference>
<feature type="domain" description="Methyl-accepting transducer" evidence="12">
    <location>
        <begin position="178"/>
        <end position="442"/>
    </location>
</feature>